<dbReference type="InterPro" id="IPR057345">
    <property type="entry name" value="Ig-like_TAF2"/>
</dbReference>
<dbReference type="GO" id="GO:0000976">
    <property type="term" value="F:transcription cis-regulatory region binding"/>
    <property type="evidence" value="ECO:0007669"/>
    <property type="project" value="TreeGrafter"/>
</dbReference>
<dbReference type="Gene3D" id="2.60.40.1730">
    <property type="entry name" value="tricorn interacting facor f3 domain"/>
    <property type="match status" value="1"/>
</dbReference>
<dbReference type="GO" id="GO:0003682">
    <property type="term" value="F:chromatin binding"/>
    <property type="evidence" value="ECO:0007669"/>
    <property type="project" value="TreeGrafter"/>
</dbReference>
<protein>
    <recommendedName>
        <fullName evidence="3">Transcription initiation factor TFIID subunit 2</fullName>
    </recommendedName>
</protein>
<comment type="subcellular location">
    <subcellularLocation>
        <location evidence="1">Nucleus</location>
    </subcellularLocation>
</comment>
<dbReference type="Pfam" id="PF25577">
    <property type="entry name" value="TPR_TAF2_C"/>
    <property type="match status" value="1"/>
</dbReference>
<dbReference type="GO" id="GO:0006367">
    <property type="term" value="P:transcription initiation at RNA polymerase II promoter"/>
    <property type="evidence" value="ECO:0007669"/>
    <property type="project" value="TreeGrafter"/>
</dbReference>
<evidence type="ECO:0000256" key="4">
    <source>
        <dbReference type="ARBA" id="ARBA00023015"/>
    </source>
</evidence>
<evidence type="ECO:0000256" key="6">
    <source>
        <dbReference type="ARBA" id="ARBA00023242"/>
    </source>
</evidence>
<evidence type="ECO:0000256" key="5">
    <source>
        <dbReference type="ARBA" id="ARBA00023163"/>
    </source>
</evidence>
<proteinExistence type="inferred from homology"/>
<feature type="compositionally biased region" description="Low complexity" evidence="7">
    <location>
        <begin position="1270"/>
        <end position="1295"/>
    </location>
</feature>
<evidence type="ECO:0000313" key="11">
    <source>
        <dbReference type="Proteomes" id="UP000298493"/>
    </source>
</evidence>
<dbReference type="InterPro" id="IPR042097">
    <property type="entry name" value="Aminopeptidase_N-like_N_sf"/>
</dbReference>
<keyword evidence="10" id="KW-0547">Nucleotide-binding</keyword>
<feature type="region of interest" description="Disordered" evidence="7">
    <location>
        <begin position="696"/>
        <end position="719"/>
    </location>
</feature>
<dbReference type="PANTHER" id="PTHR15137">
    <property type="entry name" value="TRANSCRIPTION INITIATION FACTOR TFIID"/>
    <property type="match status" value="1"/>
</dbReference>
<keyword evidence="10" id="KW-0067">ATP-binding</keyword>
<dbReference type="CDD" id="cd09839">
    <property type="entry name" value="M1_like_TAF2"/>
    <property type="match status" value="1"/>
</dbReference>
<evidence type="ECO:0000256" key="2">
    <source>
        <dbReference type="ARBA" id="ARBA00010937"/>
    </source>
</evidence>
<feature type="compositionally biased region" description="Pro residues" evidence="7">
    <location>
        <begin position="1433"/>
        <end position="1452"/>
    </location>
</feature>
<feature type="region of interest" description="Disordered" evidence="7">
    <location>
        <begin position="1203"/>
        <end position="1228"/>
    </location>
</feature>
<dbReference type="InterPro" id="IPR057991">
    <property type="entry name" value="TPR_TAF2_C"/>
</dbReference>
<feature type="domain" description="Transcription initiation factor TFIID subunit 2 Ig-like" evidence="8">
    <location>
        <begin position="589"/>
        <end position="772"/>
    </location>
</feature>
<feature type="compositionally biased region" description="Basic and acidic residues" evidence="7">
    <location>
        <begin position="1203"/>
        <end position="1216"/>
    </location>
</feature>
<dbReference type="PANTHER" id="PTHR15137:SF9">
    <property type="entry name" value="TRANSCRIPTION INITIATION FACTOR TFIID SUBUNIT 2"/>
    <property type="match status" value="1"/>
</dbReference>
<evidence type="ECO:0000256" key="3">
    <source>
        <dbReference type="ARBA" id="ARBA00017363"/>
    </source>
</evidence>
<dbReference type="Pfam" id="PF25316">
    <property type="entry name" value="TAF2_3rd"/>
    <property type="match status" value="1"/>
</dbReference>
<dbReference type="InterPro" id="IPR027268">
    <property type="entry name" value="Peptidase_M4/M1_CTD_sf"/>
</dbReference>
<dbReference type="SUPFAM" id="SSF55486">
    <property type="entry name" value="Metalloproteases ('zincins'), catalytic domain"/>
    <property type="match status" value="1"/>
</dbReference>
<feature type="compositionally biased region" description="Low complexity" evidence="7">
    <location>
        <begin position="1408"/>
        <end position="1431"/>
    </location>
</feature>
<evidence type="ECO:0000259" key="8">
    <source>
        <dbReference type="Pfam" id="PF25316"/>
    </source>
</evidence>
<dbReference type="SUPFAM" id="SSF63737">
    <property type="entry name" value="Leukotriene A4 hydrolase N-terminal domain"/>
    <property type="match status" value="1"/>
</dbReference>
<feature type="compositionally biased region" description="Low complexity" evidence="7">
    <location>
        <begin position="1453"/>
        <end position="1464"/>
    </location>
</feature>
<evidence type="ECO:0000259" key="9">
    <source>
        <dbReference type="Pfam" id="PF25577"/>
    </source>
</evidence>
<dbReference type="GO" id="GO:0004386">
    <property type="term" value="F:helicase activity"/>
    <property type="evidence" value="ECO:0007669"/>
    <property type="project" value="UniProtKB-KW"/>
</dbReference>
<evidence type="ECO:0000313" key="10">
    <source>
        <dbReference type="EMBL" id="TID16467.1"/>
    </source>
</evidence>
<dbReference type="STRING" id="86259.A0A4Z1P7E2"/>
<feature type="region of interest" description="Disordered" evidence="7">
    <location>
        <begin position="1270"/>
        <end position="1496"/>
    </location>
</feature>
<evidence type="ECO:0000256" key="1">
    <source>
        <dbReference type="ARBA" id="ARBA00004123"/>
    </source>
</evidence>
<feature type="domain" description="Transcription initiation factor TFIID subunit 2 TPR repeats" evidence="9">
    <location>
        <begin position="779"/>
        <end position="1076"/>
    </location>
</feature>
<keyword evidence="6" id="KW-0539">Nucleus</keyword>
<feature type="compositionally biased region" description="Low complexity" evidence="7">
    <location>
        <begin position="1336"/>
        <end position="1368"/>
    </location>
</feature>
<keyword evidence="4" id="KW-0805">Transcription regulation</keyword>
<keyword evidence="11" id="KW-1185">Reference proteome</keyword>
<name>A0A4Z1P7E2_9PEZI</name>
<keyword evidence="5" id="KW-0804">Transcription</keyword>
<dbReference type="GO" id="GO:0005669">
    <property type="term" value="C:transcription factor TFIID complex"/>
    <property type="evidence" value="ECO:0007669"/>
    <property type="project" value="InterPro"/>
</dbReference>
<comment type="caution">
    <text evidence="10">The sequence shown here is derived from an EMBL/GenBank/DDBJ whole genome shotgun (WGS) entry which is preliminary data.</text>
</comment>
<organism evidence="10 11">
    <name type="scientific">Venturia nashicola</name>
    <dbReference type="NCBI Taxonomy" id="86259"/>
    <lineage>
        <taxon>Eukaryota</taxon>
        <taxon>Fungi</taxon>
        <taxon>Dikarya</taxon>
        <taxon>Ascomycota</taxon>
        <taxon>Pezizomycotina</taxon>
        <taxon>Dothideomycetes</taxon>
        <taxon>Pleosporomycetidae</taxon>
        <taxon>Venturiales</taxon>
        <taxon>Venturiaceae</taxon>
        <taxon>Venturia</taxon>
    </lineage>
</organism>
<accession>A0A4Z1P7E2</accession>
<feature type="compositionally biased region" description="Pro residues" evidence="7">
    <location>
        <begin position="1396"/>
        <end position="1407"/>
    </location>
</feature>
<comment type="similarity">
    <text evidence="2">Belongs to the TAF2 family.</text>
</comment>
<feature type="compositionally biased region" description="Gly residues" evidence="7">
    <location>
        <begin position="1480"/>
        <end position="1496"/>
    </location>
</feature>
<dbReference type="InterPro" id="IPR037813">
    <property type="entry name" value="TAF2"/>
</dbReference>
<keyword evidence="10" id="KW-0378">Hydrolase</keyword>
<dbReference type="Gene3D" id="1.10.390.10">
    <property type="entry name" value="Neutral Protease Domain 2"/>
    <property type="match status" value="1"/>
</dbReference>
<dbReference type="EMBL" id="SNSC02000018">
    <property type="protein sequence ID" value="TID16467.1"/>
    <property type="molecule type" value="Genomic_DNA"/>
</dbReference>
<dbReference type="Proteomes" id="UP000298493">
    <property type="component" value="Unassembled WGS sequence"/>
</dbReference>
<evidence type="ECO:0000256" key="7">
    <source>
        <dbReference type="SAM" id="MobiDB-lite"/>
    </source>
</evidence>
<keyword evidence="10" id="KW-0347">Helicase</keyword>
<gene>
    <name evidence="10" type="ORF">E6O75_ATG11585</name>
</gene>
<sequence length="1496" mass="166527">MPGLVAEAEVPKENTEPQFSVTHQNIELEVDFRSRKLVGSATITIQPLSKDLRTIPLNCRGIDVKSLTVEGHPVEIPRFRDPYEAYRVREVYTVQQHEQLRRNIEHEYKDPPEPTFIVTLPKNVRIKEFNPNEFAGTHNAKVDSAIDAAMTASFEDGDLVYTPLTFVVRYVVEKSREAVRWVGMHPGDSRYPHMYTCASSVPGLLPCFAFPIVGQASSRCSWRLRIDCPRTVGDLLRSKAVGMVDGINGLPNGVDDNAMDIDEDEPATFSHLTDEERDLELQVVGSGLMEDSDAPHTGDHATRRWIFHCSAPVGAHHVGFTIGPFEQVDFAQFRETGKEDQLKEQAVSVHGFCLPGREEELRNTGIPLQMAIDHFQQSYTAYPFAPDCQSYKLVFVDDLSPNVLDTATLSICSSRLLYPENVIDPAYENSRELIRAAASQWIGVFVSAQQAKDYWIIVGASYFMADIFMSILWGRNEVRYRQKLAADKIVQQDVGRPAIYDCGSLLGLDQGELEFLTLKAPAVFYIFHQRLMKQNASTGAPRVLVRLLSDARMGRIPHGEIWTDRLIYTSDKVAHQKLQSFFDQWVFGAGCPTFHVTHKFNKKKMSVEVTINQTQSHDVLGDKSAGLNADNFMREVKEHENGVWAGELQPAFTGPITVRVQEADGRPYEHIVEIREQTVKVEFNYNTKYKRLKRTKRAKERAAAATENRNDDEDGPEDAPVTYALGDVLQGDQELEDWRLTDWSQEDLATMQEEAYEWIRLDKDFEWICTVIYAPSPNYMFVQQLQQDNDVVAQIEALQWLSRQPPSALHSSIFTRTLMDPRYFHGVRTLAASSLASCATDQAGMIGMFHLQQAFQHLFCFENSPMTRSNDFSDHRLYWLQCTIPQAMAGIRDADGKSPPEVKRFFLDKLKFNDNSNNQYSDSKYVAILMAGLAETLVENRVHRGVNINFSFGDDDEMEDIQAETDAAVFKKAALNEIDRLRRIDEWIPSHRNVYTLASMRSLTRLIENKVVPFKMAHFLRYTRAGNQDDVRLMAFECLVTLGALRKDHFLRYIIHSFASEPSQLVRERLWRIIGKGLAYIALQLTKGQEKKETGVDHLMIVDDAPAPIAQLPVDTPDGAVASLKKEMGDNEALQDAIIEALRSPLLSMRDFTELLDLCSRLYKASESLLVSLKMPRYWNVKYEGEGKMRFFQINKFRFKPAPKIELKKPEKRRSSDASGDSPQAKRQKVSFVLKQNNKPKASSPSPFVPVRPFSPAATPVVAPAAPSPLTAIAPPQAQLPSPTLSQPPSFSQPTATPQLPKPKKPSPPVPKTVSGPKTSTGLKLSAGPKLLSTPKVSSNPKLSSASKGSSISNKNSSSHSKSAQASSRPKRTLVVKLKLPTRKDQLRNIISQTPRPSPKPPRPAGTPPVNALHSLKHSASASNSARSSPAPVVKPPTPANSAASPPPPLPPTNSNLTPATPTTVSDAPPKPKLKLRLKMGGGGGGGGGASAGAGG</sequence>
<reference evidence="10 11" key="1">
    <citation type="submission" date="2019-04" db="EMBL/GenBank/DDBJ databases">
        <title>High contiguity whole genome sequence and gene annotation resource for two Venturia nashicola isolates.</title>
        <authorList>
            <person name="Prokchorchik M."/>
            <person name="Won K."/>
            <person name="Lee Y."/>
            <person name="Choi E.D."/>
            <person name="Segonzac C."/>
            <person name="Sohn K.H."/>
        </authorList>
    </citation>
    <scope>NUCLEOTIDE SEQUENCE [LARGE SCALE GENOMIC DNA]</scope>
    <source>
        <strain evidence="10 11">PRI2</strain>
    </source>
</reference>
<dbReference type="GO" id="GO:0016251">
    <property type="term" value="F:RNA polymerase II general transcription initiation factor activity"/>
    <property type="evidence" value="ECO:0007669"/>
    <property type="project" value="TreeGrafter"/>
</dbReference>